<dbReference type="SUPFAM" id="SSF51182">
    <property type="entry name" value="RmlC-like cupins"/>
    <property type="match status" value="1"/>
</dbReference>
<gene>
    <name evidence="2" type="ORF">MSL71_39660</name>
</gene>
<dbReference type="CDD" id="cd02226">
    <property type="entry name" value="cupin_YdbB-like"/>
    <property type="match status" value="1"/>
</dbReference>
<evidence type="ECO:0000313" key="2">
    <source>
        <dbReference type="EMBL" id="VFQ46303.1"/>
    </source>
</evidence>
<accession>A0A4U8YXV1</accession>
<evidence type="ECO:0000313" key="3">
    <source>
        <dbReference type="Proteomes" id="UP000507962"/>
    </source>
</evidence>
<protein>
    <submittedName>
        <fullName evidence="2">Cupin 2 conserved barrel</fullName>
    </submittedName>
</protein>
<name>A0A4U8YXV1_9BACT</name>
<dbReference type="Gene3D" id="2.60.120.10">
    <property type="entry name" value="Jelly Rolls"/>
    <property type="match status" value="1"/>
</dbReference>
<keyword evidence="3" id="KW-1185">Reference proteome</keyword>
<dbReference type="EMBL" id="CAADHO010000008">
    <property type="protein sequence ID" value="VFQ46303.1"/>
    <property type="molecule type" value="Genomic_DNA"/>
</dbReference>
<sequence length="119" mass="13921">MDPVDLKEKFSMFDEFWAPKIVGELNGQYVKLAKLKGEFVWHRHEHEDEFFMVVKGRLTIHLKDRAIELAEGQFFVVPRGVDHLPVAEEECHVMLFEPKTVLNTGNVKNDRTVETLERL</sequence>
<dbReference type="InterPro" id="IPR014710">
    <property type="entry name" value="RmlC-like_jellyroll"/>
</dbReference>
<dbReference type="Proteomes" id="UP000507962">
    <property type="component" value="Unassembled WGS sequence"/>
</dbReference>
<dbReference type="PANTHER" id="PTHR36114">
    <property type="entry name" value="16.7 KDA PROTEIN IN WHIE LOCUS"/>
    <property type="match status" value="1"/>
</dbReference>
<dbReference type="PROSITE" id="PS50042">
    <property type="entry name" value="CNMP_BINDING_3"/>
    <property type="match status" value="1"/>
</dbReference>
<dbReference type="RefSeq" id="WP_180143837.1">
    <property type="nucleotide sequence ID" value="NZ_CAADHO010000008.1"/>
</dbReference>
<evidence type="ECO:0000259" key="1">
    <source>
        <dbReference type="PROSITE" id="PS50042"/>
    </source>
</evidence>
<dbReference type="InterPro" id="IPR000595">
    <property type="entry name" value="cNMP-bd_dom"/>
</dbReference>
<dbReference type="InterPro" id="IPR013096">
    <property type="entry name" value="Cupin_2"/>
</dbReference>
<dbReference type="InterPro" id="IPR011051">
    <property type="entry name" value="RmlC_Cupin_sf"/>
</dbReference>
<organism evidence="2 3">
    <name type="scientific">Desulfoluna butyratoxydans</name>
    <dbReference type="NCBI Taxonomy" id="231438"/>
    <lineage>
        <taxon>Bacteria</taxon>
        <taxon>Pseudomonadati</taxon>
        <taxon>Thermodesulfobacteriota</taxon>
        <taxon>Desulfobacteria</taxon>
        <taxon>Desulfobacterales</taxon>
        <taxon>Desulfolunaceae</taxon>
        <taxon>Desulfoluna</taxon>
    </lineage>
</organism>
<feature type="domain" description="Cyclic nucleotide-binding" evidence="1">
    <location>
        <begin position="9"/>
        <end position="75"/>
    </location>
</feature>
<dbReference type="Pfam" id="PF07883">
    <property type="entry name" value="Cupin_2"/>
    <property type="match status" value="1"/>
</dbReference>
<dbReference type="InterPro" id="IPR052044">
    <property type="entry name" value="PKS_Associated_Protein"/>
</dbReference>
<dbReference type="AlphaFoldDB" id="A0A4U8YXV1"/>
<reference evidence="2 3" key="1">
    <citation type="submission" date="2019-03" db="EMBL/GenBank/DDBJ databases">
        <authorList>
            <person name="Nijsse B."/>
        </authorList>
    </citation>
    <scope>NUCLEOTIDE SEQUENCE [LARGE SCALE GENOMIC DNA]</scope>
    <source>
        <strain evidence="2">Desulfoluna butyratoxydans MSL71</strain>
    </source>
</reference>
<proteinExistence type="predicted"/>
<dbReference type="PANTHER" id="PTHR36114:SF1">
    <property type="entry name" value="16.7 KDA PROTEIN IN WHIE LOCUS"/>
    <property type="match status" value="1"/>
</dbReference>